<dbReference type="CDD" id="cd00272">
    <property type="entry name" value="Chemokine_CC"/>
    <property type="match status" value="1"/>
</dbReference>
<evidence type="ECO:0000313" key="10">
    <source>
        <dbReference type="Proteomes" id="UP001145742"/>
    </source>
</evidence>
<dbReference type="Gene3D" id="2.40.50.40">
    <property type="match status" value="1"/>
</dbReference>
<gene>
    <name evidence="9" type="primary">CX3CL1</name>
    <name evidence="9" type="ORF">WISP_16162</name>
</gene>
<keyword evidence="6" id="KW-1133">Transmembrane helix</keyword>
<keyword evidence="6" id="KW-0812">Transmembrane</keyword>
<evidence type="ECO:0000256" key="4">
    <source>
        <dbReference type="ARBA" id="ARBA00022729"/>
    </source>
</evidence>
<evidence type="ECO:0000256" key="5">
    <source>
        <dbReference type="SAM" id="MobiDB-lite"/>
    </source>
</evidence>
<sequence length="427" mass="45647">MKAAFIQVLLVLRALCLVTLAGGQPKAPLKCSVHCSGFTSVIAEKRIRSYRRTEPSCRTQAIIFTTLKSKEICADPNAPWVKKIVEKLDQKKATASPLPRDAISPEEPGGFQKHVGLTVTAPSQASAPTGFFQGSGTTVWEGIHAPTARTEVSSKSAARQDSTQLPAGSSPVIQEDAVHSEVTPEANRHSLNSPTSSTTVAAGMDSSQPPDVRDTIFPNSNSMATQNPVAPTKGSDQPVLSTNESLDSTSARTNAPDTTSSSSRSDPPSILDSVHFPTSPDMPILPETSSISTPNSITAIDKGASDHSNKVVASSADGFDTRTFDYSSPVGKQEPSDTLVFADQAFQGQARMQTTTDKPQPNFLSVPQMHFVIPVSVVTGVTICSVALVWLYLKFGVKPEESSREMVQGLLYHKAEHQNNVYPMEVI</sequence>
<keyword evidence="6" id="KW-0472">Membrane</keyword>
<feature type="compositionally biased region" description="Polar residues" evidence="5">
    <location>
        <begin position="150"/>
        <end position="167"/>
    </location>
</feature>
<feature type="compositionally biased region" description="Polar residues" evidence="5">
    <location>
        <begin position="287"/>
        <end position="298"/>
    </location>
</feature>
<evidence type="ECO:0000259" key="8">
    <source>
        <dbReference type="SMART" id="SM00199"/>
    </source>
</evidence>
<evidence type="ECO:0000256" key="6">
    <source>
        <dbReference type="SAM" id="Phobius"/>
    </source>
</evidence>
<protein>
    <submittedName>
        <fullName evidence="9">Fractalkine</fullName>
    </submittedName>
</protein>
<feature type="chain" id="PRO_5046654362" evidence="7">
    <location>
        <begin position="24"/>
        <end position="427"/>
    </location>
</feature>
<keyword evidence="2" id="KW-0202">Cytokine</keyword>
<evidence type="ECO:0000256" key="7">
    <source>
        <dbReference type="SAM" id="SignalP"/>
    </source>
</evidence>
<feature type="compositionally biased region" description="Polar residues" evidence="5">
    <location>
        <begin position="217"/>
        <end position="255"/>
    </location>
</feature>
<proteinExistence type="predicted"/>
<feature type="region of interest" description="Disordered" evidence="5">
    <location>
        <begin position="148"/>
        <end position="309"/>
    </location>
</feature>
<dbReference type="SUPFAM" id="SSF54117">
    <property type="entry name" value="Interleukin 8-like chemokines"/>
    <property type="match status" value="1"/>
</dbReference>
<evidence type="ECO:0000256" key="2">
    <source>
        <dbReference type="ARBA" id="ARBA00022514"/>
    </source>
</evidence>
<organism evidence="9 10">
    <name type="scientific">Willisornis vidua</name>
    <name type="common">Xingu scale-backed antbird</name>
    <dbReference type="NCBI Taxonomy" id="1566151"/>
    <lineage>
        <taxon>Eukaryota</taxon>
        <taxon>Metazoa</taxon>
        <taxon>Chordata</taxon>
        <taxon>Craniata</taxon>
        <taxon>Vertebrata</taxon>
        <taxon>Euteleostomi</taxon>
        <taxon>Archelosauria</taxon>
        <taxon>Archosauria</taxon>
        <taxon>Dinosauria</taxon>
        <taxon>Saurischia</taxon>
        <taxon>Theropoda</taxon>
        <taxon>Coelurosauria</taxon>
        <taxon>Aves</taxon>
        <taxon>Neognathae</taxon>
        <taxon>Neoaves</taxon>
        <taxon>Telluraves</taxon>
        <taxon>Australaves</taxon>
        <taxon>Passeriformes</taxon>
        <taxon>Thamnophilidae</taxon>
        <taxon>Willisornis</taxon>
    </lineage>
</organism>
<keyword evidence="3" id="KW-0964">Secreted</keyword>
<dbReference type="SMART" id="SM00199">
    <property type="entry name" value="SCY"/>
    <property type="match status" value="1"/>
</dbReference>
<comment type="caution">
    <text evidence="9">The sequence shown here is derived from an EMBL/GenBank/DDBJ whole genome shotgun (WGS) entry which is preliminary data.</text>
</comment>
<keyword evidence="10" id="KW-1185">Reference proteome</keyword>
<feature type="transmembrane region" description="Helical" evidence="6">
    <location>
        <begin position="371"/>
        <end position="393"/>
    </location>
</feature>
<feature type="compositionally biased region" description="Low complexity" evidence="5">
    <location>
        <begin position="256"/>
        <end position="273"/>
    </location>
</feature>
<evidence type="ECO:0000256" key="1">
    <source>
        <dbReference type="ARBA" id="ARBA00004613"/>
    </source>
</evidence>
<dbReference type="Proteomes" id="UP001145742">
    <property type="component" value="Unassembled WGS sequence"/>
</dbReference>
<dbReference type="EMBL" id="WHWB01032219">
    <property type="protein sequence ID" value="KAJ7426416.1"/>
    <property type="molecule type" value="Genomic_DNA"/>
</dbReference>
<accession>A0ABQ9DVK6</accession>
<dbReference type="PANTHER" id="PTHR12015:SF183">
    <property type="entry name" value="C-C MOTIF CHEMOKINE 3"/>
    <property type="match status" value="1"/>
</dbReference>
<feature type="domain" description="Chemokine interleukin-8-like" evidence="8">
    <location>
        <begin position="28"/>
        <end position="88"/>
    </location>
</feature>
<dbReference type="InterPro" id="IPR036048">
    <property type="entry name" value="Interleukin_8-like_sf"/>
</dbReference>
<feature type="signal peptide" evidence="7">
    <location>
        <begin position="1"/>
        <end position="23"/>
    </location>
</feature>
<dbReference type="PANTHER" id="PTHR12015">
    <property type="entry name" value="SMALL INDUCIBLE CYTOKINE A"/>
    <property type="match status" value="1"/>
</dbReference>
<dbReference type="Pfam" id="PF00048">
    <property type="entry name" value="IL8"/>
    <property type="match status" value="1"/>
</dbReference>
<evidence type="ECO:0000256" key="3">
    <source>
        <dbReference type="ARBA" id="ARBA00022525"/>
    </source>
</evidence>
<keyword evidence="4 7" id="KW-0732">Signal</keyword>
<feature type="compositionally biased region" description="Polar residues" evidence="5">
    <location>
        <begin position="189"/>
        <end position="209"/>
    </location>
</feature>
<evidence type="ECO:0000313" key="9">
    <source>
        <dbReference type="EMBL" id="KAJ7426416.1"/>
    </source>
</evidence>
<dbReference type="InterPro" id="IPR001811">
    <property type="entry name" value="Chemokine_IL8-like_dom"/>
</dbReference>
<name>A0ABQ9DVK6_9PASS</name>
<dbReference type="InterPro" id="IPR039809">
    <property type="entry name" value="Chemokine_b/g/d"/>
</dbReference>
<reference evidence="9" key="1">
    <citation type="submission" date="2019-10" db="EMBL/GenBank/DDBJ databases">
        <authorList>
            <person name="Soares A.E.R."/>
            <person name="Aleixo A."/>
            <person name="Schneider P."/>
            <person name="Miyaki C.Y."/>
            <person name="Schneider M.P."/>
            <person name="Mello C."/>
            <person name="Vasconcelos A.T.R."/>
        </authorList>
    </citation>
    <scope>NUCLEOTIDE SEQUENCE</scope>
    <source>
        <tissue evidence="9">Muscle</tissue>
    </source>
</reference>
<comment type="subcellular location">
    <subcellularLocation>
        <location evidence="1">Secreted</location>
    </subcellularLocation>
</comment>